<dbReference type="SUPFAM" id="SSF160904">
    <property type="entry name" value="Jann2411-like"/>
    <property type="match status" value="1"/>
</dbReference>
<accession>A0ABP8SR36</accession>
<evidence type="ECO:0000313" key="2">
    <source>
        <dbReference type="EMBL" id="GAA4574156.1"/>
    </source>
</evidence>
<dbReference type="Pfam" id="PF11706">
    <property type="entry name" value="zf-CGNR"/>
    <property type="match status" value="1"/>
</dbReference>
<protein>
    <submittedName>
        <fullName evidence="2">CGNR zinc finger domain-containing protein</fullName>
    </submittedName>
</protein>
<sequence length="186" mass="20592">MTESIRGQRPAAPDPLRLVQDFVNTTWLRTGEDVLTSPAALGEWLATRGLLPAPEEVSRADLALAIEVRTTLRELVAREPGRSPARPLAALSLRPEIDEHGRLGWMPSGEGVTAALTRILIAAWEGDRSGRWERLKLCAAPDCRWVFYDPSRNRSATWCNMAVCGARAKSRAYYHRRRAADHPAAG</sequence>
<keyword evidence="3" id="KW-1185">Reference proteome</keyword>
<dbReference type="PANTHER" id="PTHR35525:SF3">
    <property type="entry name" value="BLL6575 PROTEIN"/>
    <property type="match status" value="1"/>
</dbReference>
<name>A0ABP8SR36_9ACTN</name>
<dbReference type="InterPro" id="IPR010852">
    <property type="entry name" value="ABATE"/>
</dbReference>
<proteinExistence type="predicted"/>
<evidence type="ECO:0000259" key="1">
    <source>
        <dbReference type="Pfam" id="PF11706"/>
    </source>
</evidence>
<dbReference type="InterPro" id="IPR023286">
    <property type="entry name" value="ABATE_dom_sf"/>
</dbReference>
<dbReference type="InterPro" id="IPR021005">
    <property type="entry name" value="Znf_CGNR"/>
</dbReference>
<dbReference type="EMBL" id="BAABGU010000023">
    <property type="protein sequence ID" value="GAA4574156.1"/>
    <property type="molecule type" value="Genomic_DNA"/>
</dbReference>
<dbReference type="RefSeq" id="WP_346121804.1">
    <property type="nucleotide sequence ID" value="NZ_BAABGU010000023.1"/>
</dbReference>
<organism evidence="2 3">
    <name type="scientific">Micromonospora coerulea</name>
    <dbReference type="NCBI Taxonomy" id="47856"/>
    <lineage>
        <taxon>Bacteria</taxon>
        <taxon>Bacillati</taxon>
        <taxon>Actinomycetota</taxon>
        <taxon>Actinomycetes</taxon>
        <taxon>Micromonosporales</taxon>
        <taxon>Micromonosporaceae</taxon>
        <taxon>Micromonospora</taxon>
    </lineage>
</organism>
<dbReference type="Pfam" id="PF07336">
    <property type="entry name" value="ABATE"/>
    <property type="match status" value="1"/>
</dbReference>
<dbReference type="Gene3D" id="1.10.3300.10">
    <property type="entry name" value="Jann2411-like domain"/>
    <property type="match status" value="1"/>
</dbReference>
<evidence type="ECO:0000313" key="3">
    <source>
        <dbReference type="Proteomes" id="UP001500307"/>
    </source>
</evidence>
<reference evidence="3" key="1">
    <citation type="journal article" date="2019" name="Int. J. Syst. Evol. Microbiol.">
        <title>The Global Catalogue of Microorganisms (GCM) 10K type strain sequencing project: providing services to taxonomists for standard genome sequencing and annotation.</title>
        <authorList>
            <consortium name="The Broad Institute Genomics Platform"/>
            <consortium name="The Broad Institute Genome Sequencing Center for Infectious Disease"/>
            <person name="Wu L."/>
            <person name="Ma J."/>
        </authorList>
    </citation>
    <scope>NUCLEOTIDE SEQUENCE [LARGE SCALE GENOMIC DNA]</scope>
    <source>
        <strain evidence="3">JCM 3175</strain>
    </source>
</reference>
<gene>
    <name evidence="2" type="ORF">GCM10023176_40620</name>
</gene>
<dbReference type="PANTHER" id="PTHR35525">
    <property type="entry name" value="BLL6575 PROTEIN"/>
    <property type="match status" value="1"/>
</dbReference>
<feature type="domain" description="Zinc finger CGNR" evidence="1">
    <location>
        <begin position="134"/>
        <end position="177"/>
    </location>
</feature>
<comment type="caution">
    <text evidence="2">The sequence shown here is derived from an EMBL/GenBank/DDBJ whole genome shotgun (WGS) entry which is preliminary data.</text>
</comment>
<dbReference type="Proteomes" id="UP001500307">
    <property type="component" value="Unassembled WGS sequence"/>
</dbReference>